<organism evidence="2 3">
    <name type="scientific">Actinospica durhamensis</name>
    <dbReference type="NCBI Taxonomy" id="1508375"/>
    <lineage>
        <taxon>Bacteria</taxon>
        <taxon>Bacillati</taxon>
        <taxon>Actinomycetota</taxon>
        <taxon>Actinomycetes</taxon>
        <taxon>Catenulisporales</taxon>
        <taxon>Actinospicaceae</taxon>
        <taxon>Actinospica</taxon>
    </lineage>
</organism>
<feature type="region of interest" description="Disordered" evidence="1">
    <location>
        <begin position="63"/>
        <end position="89"/>
    </location>
</feature>
<keyword evidence="3" id="KW-1185">Reference proteome</keyword>
<proteinExistence type="predicted"/>
<evidence type="ECO:0000313" key="3">
    <source>
        <dbReference type="Proteomes" id="UP000675781"/>
    </source>
</evidence>
<protein>
    <submittedName>
        <fullName evidence="2">Uncharacterized protein</fullName>
    </submittedName>
</protein>
<accession>A0A941ERK2</accession>
<comment type="caution">
    <text evidence="2">The sequence shown here is derived from an EMBL/GenBank/DDBJ whole genome shotgun (WGS) entry which is preliminary data.</text>
</comment>
<gene>
    <name evidence="2" type="ORF">KDL01_18105</name>
</gene>
<sequence length="457" mass="48066">MTTAVPGLAALPGPAAHLRRLVELTAGGRSCLWLLPDPVVACGDGDVLSAAVERSLTVGRIAARTVQPGSQTTGPLKRDGPDPLRGQAKSRVALSGDGPALYAGLRPAGFTVADLVGPHARSIGESIAEWSGLRLTQRILPDGGASEPDADDPFESIASRREVVIVRAWLEPSPLEIAAFARRLPALARVKSAGSPADAGRYLIASRIGDLPAGLISELDRGPDVDVLWWWGVVGRDDTGTLVGTQTVTPASQEGFGRIHEAVRKEAIVELAGPDLSLAMDLAAAWNGWRDCLESVLADAAPHVNRSQRIPGGGGSRASGVFSGSRPPAHILAAWESGMVDAGEDGRERALLRGEIGSGDLAAAINCRLWPAQLRVLYPAIEAKRNALAAGMVEAGAPSETSVLELGELRRRAADGRLWLSPREQRRLSVLLACRNALAHRQALSDAALRRCYAALV</sequence>
<dbReference type="EMBL" id="JAGSOG010000086">
    <property type="protein sequence ID" value="MBR7835192.1"/>
    <property type="molecule type" value="Genomic_DNA"/>
</dbReference>
<dbReference type="RefSeq" id="WP_212529687.1">
    <property type="nucleotide sequence ID" value="NZ_JAGSOG010000086.1"/>
</dbReference>
<evidence type="ECO:0000256" key="1">
    <source>
        <dbReference type="SAM" id="MobiDB-lite"/>
    </source>
</evidence>
<evidence type="ECO:0000313" key="2">
    <source>
        <dbReference type="EMBL" id="MBR7835192.1"/>
    </source>
</evidence>
<reference evidence="2" key="1">
    <citation type="submission" date="2021-04" db="EMBL/GenBank/DDBJ databases">
        <title>Genome based classification of Actinospica acidithermotolerans sp. nov., an actinobacterium isolated from an Indonesian hot spring.</title>
        <authorList>
            <person name="Kusuma A.B."/>
            <person name="Putra K.E."/>
            <person name="Nafisah S."/>
            <person name="Loh J."/>
            <person name="Nouioui I."/>
            <person name="Goodfellow M."/>
        </authorList>
    </citation>
    <scope>NUCLEOTIDE SEQUENCE</scope>
    <source>
        <strain evidence="2">CSCA 57</strain>
    </source>
</reference>
<dbReference type="Proteomes" id="UP000675781">
    <property type="component" value="Unassembled WGS sequence"/>
</dbReference>
<name>A0A941ERK2_9ACTN</name>
<dbReference type="AlphaFoldDB" id="A0A941ERK2"/>